<feature type="compositionally biased region" description="Basic residues" evidence="1">
    <location>
        <begin position="175"/>
        <end position="185"/>
    </location>
</feature>
<keyword evidence="2" id="KW-0472">Membrane</keyword>
<keyword evidence="4" id="KW-1185">Reference proteome</keyword>
<keyword evidence="2" id="KW-1133">Transmembrane helix</keyword>
<feature type="transmembrane region" description="Helical" evidence="2">
    <location>
        <begin position="65"/>
        <end position="90"/>
    </location>
</feature>
<feature type="region of interest" description="Disordered" evidence="1">
    <location>
        <begin position="163"/>
        <end position="189"/>
    </location>
</feature>
<dbReference type="Proteomes" id="UP000075886">
    <property type="component" value="Unassembled WGS sequence"/>
</dbReference>
<accession>A0A182QYQ8</accession>
<evidence type="ECO:0000256" key="2">
    <source>
        <dbReference type="SAM" id="Phobius"/>
    </source>
</evidence>
<evidence type="ECO:0000256" key="1">
    <source>
        <dbReference type="SAM" id="MobiDB-lite"/>
    </source>
</evidence>
<reference evidence="4" key="1">
    <citation type="submission" date="2014-01" db="EMBL/GenBank/DDBJ databases">
        <title>The Genome Sequence of Anopheles farauti FAR1 (V2).</title>
        <authorList>
            <consortium name="The Broad Institute Genomics Platform"/>
            <person name="Neafsey D.E."/>
            <person name="Besansky N."/>
            <person name="Howell P."/>
            <person name="Walton C."/>
            <person name="Young S.K."/>
            <person name="Zeng Q."/>
            <person name="Gargeya S."/>
            <person name="Fitzgerald M."/>
            <person name="Haas B."/>
            <person name="Abouelleil A."/>
            <person name="Allen A.W."/>
            <person name="Alvarado L."/>
            <person name="Arachchi H.M."/>
            <person name="Berlin A.M."/>
            <person name="Chapman S.B."/>
            <person name="Gainer-Dewar J."/>
            <person name="Goldberg J."/>
            <person name="Griggs A."/>
            <person name="Gujja S."/>
            <person name="Hansen M."/>
            <person name="Howarth C."/>
            <person name="Imamovic A."/>
            <person name="Ireland A."/>
            <person name="Larimer J."/>
            <person name="McCowan C."/>
            <person name="Murphy C."/>
            <person name="Pearson M."/>
            <person name="Poon T.W."/>
            <person name="Priest M."/>
            <person name="Roberts A."/>
            <person name="Saif S."/>
            <person name="Shea T."/>
            <person name="Sisk P."/>
            <person name="Sykes S."/>
            <person name="Wortman J."/>
            <person name="Nusbaum C."/>
            <person name="Birren B."/>
        </authorList>
    </citation>
    <scope>NUCLEOTIDE SEQUENCE [LARGE SCALE GENOMIC DNA]</scope>
    <source>
        <strain evidence="4">FAR1</strain>
    </source>
</reference>
<dbReference type="AlphaFoldDB" id="A0A182QYQ8"/>
<evidence type="ECO:0000313" key="3">
    <source>
        <dbReference type="EnsemblMetazoa" id="AFAF019559-PA"/>
    </source>
</evidence>
<dbReference type="VEuPathDB" id="VectorBase:AFAF019559"/>
<keyword evidence="2" id="KW-0812">Transmembrane</keyword>
<name>A0A182QYQ8_9DIPT</name>
<organism evidence="3 4">
    <name type="scientific">Anopheles farauti</name>
    <dbReference type="NCBI Taxonomy" id="69004"/>
    <lineage>
        <taxon>Eukaryota</taxon>
        <taxon>Metazoa</taxon>
        <taxon>Ecdysozoa</taxon>
        <taxon>Arthropoda</taxon>
        <taxon>Hexapoda</taxon>
        <taxon>Insecta</taxon>
        <taxon>Pterygota</taxon>
        <taxon>Neoptera</taxon>
        <taxon>Endopterygota</taxon>
        <taxon>Diptera</taxon>
        <taxon>Nematocera</taxon>
        <taxon>Culicoidea</taxon>
        <taxon>Culicidae</taxon>
        <taxon>Anophelinae</taxon>
        <taxon>Anopheles</taxon>
    </lineage>
</organism>
<sequence length="231" mass="25712">MVALVKTNENKAVAQNGGSYRWCDLIQSLLLLPAKHSRLVGTTGTGRTRSMPGQYTSRMAVLEPILLMMCVLTLLLVVTACTVEQLMVVVPDMVFDARRRVRPMTLRKVCEKPKMRECLATINCNRGEWNSARDGRPNDRTIGTMMMVIGKCHIVTVGEGRNVSRRGNAASGRSNARKNFIRKHTSGPANDNKEDFESCCVVFGDHRNAITMKLSSSVFVTVHPHRSHRSV</sequence>
<protein>
    <submittedName>
        <fullName evidence="3">Uncharacterized protein</fullName>
    </submittedName>
</protein>
<evidence type="ECO:0000313" key="4">
    <source>
        <dbReference type="Proteomes" id="UP000075886"/>
    </source>
</evidence>
<dbReference type="EnsemblMetazoa" id="AFAF019559-RA">
    <property type="protein sequence ID" value="AFAF019559-PA"/>
    <property type="gene ID" value="AFAF019559"/>
</dbReference>
<reference evidence="3" key="2">
    <citation type="submission" date="2020-05" db="UniProtKB">
        <authorList>
            <consortium name="EnsemblMetazoa"/>
        </authorList>
    </citation>
    <scope>IDENTIFICATION</scope>
    <source>
        <strain evidence="3">FAR1</strain>
    </source>
</reference>
<dbReference type="EMBL" id="AXCN02000421">
    <property type="status" value="NOT_ANNOTATED_CDS"/>
    <property type="molecule type" value="Genomic_DNA"/>
</dbReference>
<proteinExistence type="predicted"/>